<keyword evidence="1" id="KW-0862">Zinc</keyword>
<evidence type="ECO:0000256" key="1">
    <source>
        <dbReference type="PROSITE-ProRule" id="PRU00024"/>
    </source>
</evidence>
<dbReference type="InterPro" id="IPR000315">
    <property type="entry name" value="Znf_B-box"/>
</dbReference>
<evidence type="ECO:0000256" key="2">
    <source>
        <dbReference type="SAM" id="Phobius"/>
    </source>
</evidence>
<feature type="domain" description="B box-type" evidence="3">
    <location>
        <begin position="187"/>
        <end position="233"/>
    </location>
</feature>
<dbReference type="Gene3D" id="3.30.160.60">
    <property type="entry name" value="Classic Zinc Finger"/>
    <property type="match status" value="1"/>
</dbReference>
<evidence type="ECO:0000313" key="5">
    <source>
        <dbReference type="Proteomes" id="UP000507470"/>
    </source>
</evidence>
<dbReference type="AlphaFoldDB" id="A0A6J8CS73"/>
<proteinExistence type="predicted"/>
<accession>A0A6J8CS73</accession>
<gene>
    <name evidence="4" type="ORF">MCOR_33586</name>
</gene>
<dbReference type="PROSITE" id="PS50119">
    <property type="entry name" value="ZF_BBOX"/>
    <property type="match status" value="2"/>
</dbReference>
<protein>
    <recommendedName>
        <fullName evidence="3">B box-type domain-containing protein</fullName>
    </recommendedName>
</protein>
<feature type="transmembrane region" description="Helical" evidence="2">
    <location>
        <begin position="124"/>
        <end position="142"/>
    </location>
</feature>
<keyword evidence="1" id="KW-0863">Zinc-finger</keyword>
<keyword evidence="2" id="KW-0812">Transmembrane</keyword>
<evidence type="ECO:0000313" key="4">
    <source>
        <dbReference type="EMBL" id="CAC5399313.1"/>
    </source>
</evidence>
<evidence type="ECO:0000259" key="3">
    <source>
        <dbReference type="PROSITE" id="PS50119"/>
    </source>
</evidence>
<keyword evidence="2" id="KW-1133">Transmembrane helix</keyword>
<dbReference type="Proteomes" id="UP000507470">
    <property type="component" value="Unassembled WGS sequence"/>
</dbReference>
<organism evidence="4 5">
    <name type="scientific">Mytilus coruscus</name>
    <name type="common">Sea mussel</name>
    <dbReference type="NCBI Taxonomy" id="42192"/>
    <lineage>
        <taxon>Eukaryota</taxon>
        <taxon>Metazoa</taxon>
        <taxon>Spiralia</taxon>
        <taxon>Lophotrochozoa</taxon>
        <taxon>Mollusca</taxon>
        <taxon>Bivalvia</taxon>
        <taxon>Autobranchia</taxon>
        <taxon>Pteriomorphia</taxon>
        <taxon>Mytilida</taxon>
        <taxon>Mytiloidea</taxon>
        <taxon>Mytilidae</taxon>
        <taxon>Mytilinae</taxon>
        <taxon>Mytilus</taxon>
    </lineage>
</organism>
<reference evidence="4 5" key="1">
    <citation type="submission" date="2020-06" db="EMBL/GenBank/DDBJ databases">
        <authorList>
            <person name="Li R."/>
            <person name="Bekaert M."/>
        </authorList>
    </citation>
    <scope>NUCLEOTIDE SEQUENCE [LARGE SCALE GENOMIC DNA]</scope>
    <source>
        <strain evidence="5">wild</strain>
    </source>
</reference>
<name>A0A6J8CS73_MYTCO</name>
<dbReference type="EMBL" id="CACVKT020005998">
    <property type="protein sequence ID" value="CAC5399313.1"/>
    <property type="molecule type" value="Genomic_DNA"/>
</dbReference>
<keyword evidence="5" id="KW-1185">Reference proteome</keyword>
<dbReference type="GO" id="GO:0008270">
    <property type="term" value="F:zinc ion binding"/>
    <property type="evidence" value="ECO:0007669"/>
    <property type="project" value="UniProtKB-KW"/>
</dbReference>
<feature type="domain" description="B box-type" evidence="3">
    <location>
        <begin position="239"/>
        <end position="282"/>
    </location>
</feature>
<dbReference type="OrthoDB" id="10371759at2759"/>
<keyword evidence="2" id="KW-0472">Membrane</keyword>
<sequence>MPFEDIGVLLKADYGNEKVILICNVDLLGFDVIIKNPHGETVGKCLPPIRPRQKGERSTSNTEQYLVSNRTIVTIENPDNDTEGFWTCYHGTNRGDDSVYVPTYFPANKSHPQHEDQSCNCRKYAIGTFIAGAFITFVVLFIDDKFLLRIRAKKVIRQGVQTRFSREEDSTDEQQSLCGTDADKSTENKAKCSTCKLCDKETSFAFCGDCQGFYCETCANNHVAFKDHHIIQIKQFQSKHETKCYNCTEQYPNTVCRECANVLCSDCVHGCGHSHDSNLVKQVIITEPISIEPVVRTNSEYKSEVLLKI</sequence>
<keyword evidence="1" id="KW-0479">Metal-binding</keyword>